<dbReference type="PROSITE" id="PS50016">
    <property type="entry name" value="ZF_PHD_2"/>
    <property type="match status" value="1"/>
</dbReference>
<dbReference type="Pfam" id="PF00628">
    <property type="entry name" value="PHD"/>
    <property type="match status" value="1"/>
</dbReference>
<feature type="coiled-coil region" evidence="7">
    <location>
        <begin position="185"/>
        <end position="256"/>
    </location>
</feature>
<evidence type="ECO:0000256" key="1">
    <source>
        <dbReference type="ARBA" id="ARBA00004123"/>
    </source>
</evidence>
<dbReference type="GO" id="GO:0048188">
    <property type="term" value="C:Set1C/COMPASS complex"/>
    <property type="evidence" value="ECO:0007669"/>
    <property type="project" value="InterPro"/>
</dbReference>
<comment type="subcellular location">
    <subcellularLocation>
        <location evidence="1">Nucleus</location>
    </subcellularLocation>
</comment>
<feature type="domain" description="PHD-type" evidence="8">
    <location>
        <begin position="35"/>
        <end position="85"/>
    </location>
</feature>
<dbReference type="GO" id="GO:0045893">
    <property type="term" value="P:positive regulation of DNA-templated transcription"/>
    <property type="evidence" value="ECO:0007669"/>
    <property type="project" value="TreeGrafter"/>
</dbReference>
<dbReference type="InterPro" id="IPR001965">
    <property type="entry name" value="Znf_PHD"/>
</dbReference>
<dbReference type="InterPro" id="IPR037869">
    <property type="entry name" value="Spp1/CFP1"/>
</dbReference>
<dbReference type="EMBL" id="KV454015">
    <property type="protein sequence ID" value="ODV94736.1"/>
    <property type="molecule type" value="Genomic_DNA"/>
</dbReference>
<dbReference type="InterPro" id="IPR019786">
    <property type="entry name" value="Zinc_finger_PHD-type_CS"/>
</dbReference>
<keyword evidence="10" id="KW-1185">Reference proteome</keyword>
<name>A0A1E4TSM4_PACTA</name>
<keyword evidence="3 6" id="KW-0863">Zinc-finger</keyword>
<dbReference type="SMART" id="SM00249">
    <property type="entry name" value="PHD"/>
    <property type="match status" value="1"/>
</dbReference>
<dbReference type="AlphaFoldDB" id="A0A1E4TSM4"/>
<evidence type="ECO:0000256" key="5">
    <source>
        <dbReference type="ARBA" id="ARBA00023242"/>
    </source>
</evidence>
<dbReference type="PANTHER" id="PTHR46174">
    <property type="entry name" value="CXXC-TYPE ZINC FINGER PROTEIN 1"/>
    <property type="match status" value="1"/>
</dbReference>
<keyword evidence="2" id="KW-0479">Metal-binding</keyword>
<dbReference type="PANTHER" id="PTHR46174:SF1">
    <property type="entry name" value="CXXC-TYPE ZINC FINGER PROTEIN 1"/>
    <property type="match status" value="1"/>
</dbReference>
<dbReference type="GO" id="GO:0008270">
    <property type="term" value="F:zinc ion binding"/>
    <property type="evidence" value="ECO:0007669"/>
    <property type="project" value="UniProtKB-KW"/>
</dbReference>
<evidence type="ECO:0000256" key="2">
    <source>
        <dbReference type="ARBA" id="ARBA00022723"/>
    </source>
</evidence>
<keyword evidence="7" id="KW-0175">Coiled coil</keyword>
<accession>A0A1E4TSM4</accession>
<dbReference type="OrthoDB" id="436852at2759"/>
<keyword evidence="4" id="KW-0862">Zinc</keyword>
<dbReference type="SUPFAM" id="SSF57903">
    <property type="entry name" value="FYVE/PHD zinc finger"/>
    <property type="match status" value="1"/>
</dbReference>
<proteinExistence type="predicted"/>
<dbReference type="Gene3D" id="3.30.40.10">
    <property type="entry name" value="Zinc/RING finger domain, C3HC4 (zinc finger)"/>
    <property type="match status" value="1"/>
</dbReference>
<dbReference type="Proteomes" id="UP000094236">
    <property type="component" value="Unassembled WGS sequence"/>
</dbReference>
<evidence type="ECO:0000256" key="3">
    <source>
        <dbReference type="ARBA" id="ARBA00022771"/>
    </source>
</evidence>
<reference evidence="10" key="1">
    <citation type="submission" date="2016-05" db="EMBL/GenBank/DDBJ databases">
        <title>Comparative genomics of biotechnologically important yeasts.</title>
        <authorList>
            <consortium name="DOE Joint Genome Institute"/>
            <person name="Riley R."/>
            <person name="Haridas S."/>
            <person name="Wolfe K.H."/>
            <person name="Lopes M.R."/>
            <person name="Hittinger C.T."/>
            <person name="Goker M."/>
            <person name="Salamov A."/>
            <person name="Wisecaver J."/>
            <person name="Long T.M."/>
            <person name="Aerts A.L."/>
            <person name="Barry K."/>
            <person name="Choi C."/>
            <person name="Clum A."/>
            <person name="Coughlan A.Y."/>
            <person name="Deshpande S."/>
            <person name="Douglass A.P."/>
            <person name="Hanson S.J."/>
            <person name="Klenk H.-P."/>
            <person name="Labutti K."/>
            <person name="Lapidus A."/>
            <person name="Lindquist E."/>
            <person name="Lipzen A."/>
            <person name="Meier-Kolthoff J.P."/>
            <person name="Ohm R.A."/>
            <person name="Otillar R.P."/>
            <person name="Pangilinan J."/>
            <person name="Peng Y."/>
            <person name="Rokas A."/>
            <person name="Rosa C.A."/>
            <person name="Scheuner C."/>
            <person name="Sibirny A.A."/>
            <person name="Slot J.C."/>
            <person name="Stielow J.B."/>
            <person name="Sun H."/>
            <person name="Kurtzman C.P."/>
            <person name="Blackwell M."/>
            <person name="Grigoriev I.V."/>
            <person name="Jeffries T.W."/>
        </authorList>
    </citation>
    <scope>NUCLEOTIDE SEQUENCE [LARGE SCALE GENOMIC DNA]</scope>
    <source>
        <strain evidence="10">NRRL Y-2460</strain>
    </source>
</reference>
<dbReference type="InterPro" id="IPR019787">
    <property type="entry name" value="Znf_PHD-finger"/>
</dbReference>
<dbReference type="InterPro" id="IPR013083">
    <property type="entry name" value="Znf_RING/FYVE/PHD"/>
</dbReference>
<organism evidence="9 10">
    <name type="scientific">Pachysolen tannophilus NRRL Y-2460</name>
    <dbReference type="NCBI Taxonomy" id="669874"/>
    <lineage>
        <taxon>Eukaryota</taxon>
        <taxon>Fungi</taxon>
        <taxon>Dikarya</taxon>
        <taxon>Ascomycota</taxon>
        <taxon>Saccharomycotina</taxon>
        <taxon>Pichiomycetes</taxon>
        <taxon>Pachysolenaceae</taxon>
        <taxon>Pachysolen</taxon>
    </lineage>
</organism>
<dbReference type="STRING" id="669874.A0A1E4TSM4"/>
<dbReference type="InterPro" id="IPR011011">
    <property type="entry name" value="Znf_FYVE_PHD"/>
</dbReference>
<evidence type="ECO:0000256" key="7">
    <source>
        <dbReference type="SAM" id="Coils"/>
    </source>
</evidence>
<gene>
    <name evidence="9" type="ORF">PACTADRAFT_34492</name>
</gene>
<evidence type="ECO:0000256" key="6">
    <source>
        <dbReference type="PROSITE-ProRule" id="PRU00146"/>
    </source>
</evidence>
<evidence type="ECO:0000256" key="4">
    <source>
        <dbReference type="ARBA" id="ARBA00022833"/>
    </source>
</evidence>
<evidence type="ECO:0000259" key="8">
    <source>
        <dbReference type="PROSITE" id="PS50016"/>
    </source>
</evidence>
<evidence type="ECO:0000313" key="10">
    <source>
        <dbReference type="Proteomes" id="UP000094236"/>
    </source>
</evidence>
<keyword evidence="5" id="KW-0539">Nucleus</keyword>
<protein>
    <recommendedName>
        <fullName evidence="8">PHD-type domain-containing protein</fullName>
    </recommendedName>
</protein>
<sequence length="379" mass="44559">MESVNDIKNKENKQLIAKYKKYISSAKYDPNTGEELYCICRRPDNGELMVCCDGCDQWFHFKCKGLDLKLDKLVSNYYCIFCDELFEKGKTLWKKKCLLKNCYNPINIDLSTGKVSKYCCNEHGKLYLRHKFSNKFDNDSSIKLDEFSKILKDVSSFDSFLRLGDHLPMDYKNNPNFPEKIKIKIDNMNNELKKLNESLKMVELKKSYLNNTREKVKIYNDEIFKINNAMNEAKQVADLKQEEEQEEAAAVKKSKKNSKSKNKNLVKKVDICGYDYKLSQIENAVSLNNIQIHPIKSLSDFLSEEEVSNFATNYKDNSDNILYSLCIKERNKCFKHSYWYDIKIDSLNLQFQELNLQKANINKKIEYLISNGWDYLEDY</sequence>
<dbReference type="PROSITE" id="PS01359">
    <property type="entry name" value="ZF_PHD_1"/>
    <property type="match status" value="1"/>
</dbReference>
<evidence type="ECO:0000313" key="9">
    <source>
        <dbReference type="EMBL" id="ODV94736.1"/>
    </source>
</evidence>